<proteinExistence type="predicted"/>
<evidence type="ECO:0000313" key="1">
    <source>
        <dbReference type="EMBL" id="RCX18142.1"/>
    </source>
</evidence>
<name>A0A369B9D8_9BACL</name>
<dbReference type="EMBL" id="QPJW01000007">
    <property type="protein sequence ID" value="RCX18142.1"/>
    <property type="molecule type" value="Genomic_DNA"/>
</dbReference>
<keyword evidence="2" id="KW-1185">Reference proteome</keyword>
<protein>
    <submittedName>
        <fullName evidence="1">Uncharacterized protein</fullName>
    </submittedName>
</protein>
<evidence type="ECO:0000313" key="2">
    <source>
        <dbReference type="Proteomes" id="UP000253090"/>
    </source>
</evidence>
<reference evidence="1 2" key="1">
    <citation type="submission" date="2018-07" db="EMBL/GenBank/DDBJ databases">
        <title>Genomic Encyclopedia of Type Strains, Phase III (KMG-III): the genomes of soil and plant-associated and newly described type strains.</title>
        <authorList>
            <person name="Whitman W."/>
        </authorList>
    </citation>
    <scope>NUCLEOTIDE SEQUENCE [LARGE SCALE GENOMIC DNA]</scope>
    <source>
        <strain evidence="1 2">CECT 8333</strain>
    </source>
</reference>
<sequence>MGAAAGVYPNGRIYFTRAQKGYTLSLYSSLQQVNTLSQGISLQIKKSPFRDETKKTAGAQGSSGFD</sequence>
<comment type="caution">
    <text evidence="1">The sequence shown here is derived from an EMBL/GenBank/DDBJ whole genome shotgun (WGS) entry which is preliminary data.</text>
</comment>
<dbReference type="Proteomes" id="UP000253090">
    <property type="component" value="Unassembled WGS sequence"/>
</dbReference>
<organism evidence="1 2">
    <name type="scientific">Fontibacillus phaseoli</name>
    <dbReference type="NCBI Taxonomy" id="1416533"/>
    <lineage>
        <taxon>Bacteria</taxon>
        <taxon>Bacillati</taxon>
        <taxon>Bacillota</taxon>
        <taxon>Bacilli</taxon>
        <taxon>Bacillales</taxon>
        <taxon>Paenibacillaceae</taxon>
        <taxon>Fontibacillus</taxon>
    </lineage>
</organism>
<dbReference type="AlphaFoldDB" id="A0A369B9D8"/>
<gene>
    <name evidence="1" type="ORF">DFP94_10796</name>
</gene>
<accession>A0A369B9D8</accession>